<accession>A0ABX6QRA6</accession>
<evidence type="ECO:0000313" key="3">
    <source>
        <dbReference type="Proteomes" id="UP000308530"/>
    </source>
</evidence>
<dbReference type="EMBL" id="CP058350">
    <property type="protein sequence ID" value="QLF70690.1"/>
    <property type="molecule type" value="Genomic_DNA"/>
</dbReference>
<dbReference type="RefSeq" id="WP_138286244.1">
    <property type="nucleotide sequence ID" value="NZ_CP058350.1"/>
</dbReference>
<protein>
    <submittedName>
        <fullName evidence="2">Uncharacterized protein</fullName>
    </submittedName>
</protein>
<gene>
    <name evidence="2" type="ORF">FE840_014720</name>
</gene>
<sequence length="197" mass="22228">MTRRFKTTWIAPAALFFIVSAVFLSPEAAKADDPTLPVRQVMVVAGLTDPKIEPPLEDGYFNDVYLQTVYSKSFANVYRMARYGDELGDNQGYLLGFDAVIGGQDSCPLKDGRFEVLPQKGQVIPVAVYFDAVSCWGWTPDLKTPNTIFHVIREDDRFVIDDFWSDEYNGGDAATSIKRQFADLAKGQIDFFRTNEW</sequence>
<keyword evidence="1" id="KW-0732">Signal</keyword>
<proteinExistence type="predicted"/>
<feature type="signal peptide" evidence="1">
    <location>
        <begin position="1"/>
        <end position="31"/>
    </location>
</feature>
<evidence type="ECO:0000313" key="2">
    <source>
        <dbReference type="EMBL" id="QLF70690.1"/>
    </source>
</evidence>
<name>A0ABX6QRA6_9HYPH</name>
<keyword evidence="3" id="KW-1185">Reference proteome</keyword>
<feature type="chain" id="PRO_5046995084" evidence="1">
    <location>
        <begin position="32"/>
        <end position="197"/>
    </location>
</feature>
<evidence type="ECO:0000256" key="1">
    <source>
        <dbReference type="SAM" id="SignalP"/>
    </source>
</evidence>
<reference evidence="2 3" key="1">
    <citation type="submission" date="2020-06" db="EMBL/GenBank/DDBJ databases">
        <title>Genome sequence of Rhizobium sp strain ADMK78.</title>
        <authorList>
            <person name="Rahi P."/>
        </authorList>
    </citation>
    <scope>NUCLEOTIDE SEQUENCE [LARGE SCALE GENOMIC DNA]</scope>
    <source>
        <strain evidence="2 3">ADMK78</strain>
    </source>
</reference>
<organism evidence="2 3">
    <name type="scientific">Peteryoungia desertarenae</name>
    <dbReference type="NCBI Taxonomy" id="1813451"/>
    <lineage>
        <taxon>Bacteria</taxon>
        <taxon>Pseudomonadati</taxon>
        <taxon>Pseudomonadota</taxon>
        <taxon>Alphaproteobacteria</taxon>
        <taxon>Hyphomicrobiales</taxon>
        <taxon>Rhizobiaceae</taxon>
        <taxon>Peteryoungia</taxon>
    </lineage>
</organism>
<dbReference type="Proteomes" id="UP000308530">
    <property type="component" value="Chromosome"/>
</dbReference>